<comment type="catalytic activity">
    <reaction evidence="8">
        <text>L-cysteinyl-[protein] + hexadecanoyl-CoA = S-hexadecanoyl-L-cysteinyl-[protein] + CoA</text>
        <dbReference type="Rhea" id="RHEA:36683"/>
        <dbReference type="Rhea" id="RHEA-COMP:10131"/>
        <dbReference type="Rhea" id="RHEA-COMP:11032"/>
        <dbReference type="ChEBI" id="CHEBI:29950"/>
        <dbReference type="ChEBI" id="CHEBI:57287"/>
        <dbReference type="ChEBI" id="CHEBI:57379"/>
        <dbReference type="ChEBI" id="CHEBI:74151"/>
        <dbReference type="EC" id="2.3.1.225"/>
    </reaction>
</comment>
<evidence type="ECO:0000313" key="10">
    <source>
        <dbReference type="Ensembl" id="ENSLACP00000019610.1"/>
    </source>
</evidence>
<dbReference type="PROSITE" id="PS50088">
    <property type="entry name" value="ANK_REPEAT"/>
    <property type="match status" value="4"/>
</dbReference>
<comment type="similarity">
    <text evidence="8">Belongs to the DHHC palmitoyltransferase family.</text>
</comment>
<dbReference type="EMBL" id="AFYH01033179">
    <property type="status" value="NOT_ANNOTATED_CDS"/>
    <property type="molecule type" value="Genomic_DNA"/>
</dbReference>
<dbReference type="InterPro" id="IPR001594">
    <property type="entry name" value="Palmitoyltrfase_DHHC"/>
</dbReference>
<dbReference type="OMA" id="VMWISWI"/>
<gene>
    <name evidence="10" type="primary">LOC102348883</name>
</gene>
<dbReference type="EMBL" id="AFYH01033175">
    <property type="status" value="NOT_ANNOTATED_CDS"/>
    <property type="molecule type" value="Genomic_DNA"/>
</dbReference>
<dbReference type="PROSITE" id="PS50297">
    <property type="entry name" value="ANK_REP_REGION"/>
    <property type="match status" value="2"/>
</dbReference>
<dbReference type="Pfam" id="PF12796">
    <property type="entry name" value="Ank_2"/>
    <property type="match status" value="1"/>
</dbReference>
<dbReference type="Ensembl" id="ENSLACT00000019748.1">
    <property type="protein sequence ID" value="ENSLACP00000019610.1"/>
    <property type="gene ID" value="ENSLACG00000017244.1"/>
</dbReference>
<dbReference type="InterPro" id="IPR002110">
    <property type="entry name" value="Ankyrin_rpt"/>
</dbReference>
<keyword evidence="11" id="KW-1185">Reference proteome</keyword>
<evidence type="ECO:0000256" key="2">
    <source>
        <dbReference type="ARBA" id="ARBA00022692"/>
    </source>
</evidence>
<dbReference type="Proteomes" id="UP000008672">
    <property type="component" value="Unassembled WGS sequence"/>
</dbReference>
<keyword evidence="4 8" id="KW-1133">Transmembrane helix</keyword>
<evidence type="ECO:0000256" key="6">
    <source>
        <dbReference type="ARBA" id="ARBA00023136"/>
    </source>
</evidence>
<feature type="repeat" description="ANK" evidence="7">
    <location>
        <begin position="33"/>
        <end position="65"/>
    </location>
</feature>
<dbReference type="EMBL" id="AFYH01033176">
    <property type="status" value="NOT_ANNOTATED_CDS"/>
    <property type="molecule type" value="Genomic_DNA"/>
</dbReference>
<evidence type="ECO:0000256" key="4">
    <source>
        <dbReference type="ARBA" id="ARBA00022989"/>
    </source>
</evidence>
<proteinExistence type="inferred from homology"/>
<dbReference type="SMART" id="SM00248">
    <property type="entry name" value="ANK"/>
    <property type="match status" value="6"/>
</dbReference>
<evidence type="ECO:0000259" key="9">
    <source>
        <dbReference type="Pfam" id="PF01529"/>
    </source>
</evidence>
<feature type="transmembrane region" description="Helical" evidence="8">
    <location>
        <begin position="279"/>
        <end position="298"/>
    </location>
</feature>
<reference evidence="10" key="3">
    <citation type="submission" date="2025-09" db="UniProtKB">
        <authorList>
            <consortium name="Ensembl"/>
        </authorList>
    </citation>
    <scope>IDENTIFICATION</scope>
</reference>
<dbReference type="HOGENOM" id="CLU_031257_4_0_1"/>
<keyword evidence="2 8" id="KW-0812">Transmembrane</keyword>
<dbReference type="PANTHER" id="PTHR24161:SF17">
    <property type="entry name" value="PALMITOYLTRANSFERASE"/>
    <property type="match status" value="1"/>
</dbReference>
<dbReference type="GO" id="GO:0019706">
    <property type="term" value="F:protein-cysteine S-palmitoyltransferase activity"/>
    <property type="evidence" value="ECO:0007669"/>
    <property type="project" value="UniProtKB-EC"/>
</dbReference>
<sequence>KEILQLVNHRNLQECQRIIEEEGVEALGQYDEKGHTPVHWAALAGATELLRYFTDCRGPVNLPSQAELAQRPIHWAAVNGHIVVVDLLLEAGVSLDVADQRGCTPLIIAAQYGHTALCYYMISKGARPQACDFEGDNALHWAAFKGHFELTCLLVYSGFNPRQADAFGQTPLHLAVLSRELLTIQFLCEQDGVQLEVEDKNGNTPLKLAKGRKYEDIIAYLEKTIAQSKSLIPKFDWSAFVFGPPGKSKGPILFFYGCLLLWGYPTYVTQIVLVSFNKLWGFHLAFLLGNSLMWYLFLKASLMDPGFLPQDSEEYYQAIRQAVYFNEWKQGKNPLNRLCHTCRLEKPLRSKHCRITNRCVAHFDHYCPYIYNDVGYRNRTYFLGFLASMCLNSIIGLYLCLDWFNVMGRSIFIGVGFLFLAVIAVITGLMTCTCLYTVAVNTTTNECLNQQKYSYLKDKRGHYHNPFDRGIRRNLLEFFHLVRPLEEGHLKRLEELIV</sequence>
<keyword evidence="3" id="KW-0677">Repeat</keyword>
<evidence type="ECO:0000256" key="8">
    <source>
        <dbReference type="RuleBase" id="RU079119"/>
    </source>
</evidence>
<dbReference type="EMBL" id="AFYH01033174">
    <property type="status" value="NOT_ANNOTATED_CDS"/>
    <property type="molecule type" value="Genomic_DNA"/>
</dbReference>
<feature type="repeat" description="ANK" evidence="7">
    <location>
        <begin position="68"/>
        <end position="100"/>
    </location>
</feature>
<keyword evidence="6 8" id="KW-0472">Membrane</keyword>
<dbReference type="Bgee" id="ENSLACG00000017244">
    <property type="expression patterns" value="Expressed in post-anal tail muscle and 4 other cell types or tissues"/>
</dbReference>
<name>H3BCI9_LATCH</name>
<organism evidence="10 11">
    <name type="scientific">Latimeria chalumnae</name>
    <name type="common">Coelacanth</name>
    <dbReference type="NCBI Taxonomy" id="7897"/>
    <lineage>
        <taxon>Eukaryota</taxon>
        <taxon>Metazoa</taxon>
        <taxon>Chordata</taxon>
        <taxon>Craniata</taxon>
        <taxon>Vertebrata</taxon>
        <taxon>Euteleostomi</taxon>
        <taxon>Coelacanthiformes</taxon>
        <taxon>Coelacanthidae</taxon>
        <taxon>Latimeria</taxon>
    </lineage>
</organism>
<keyword evidence="8" id="KW-0808">Transferase</keyword>
<feature type="transmembrane region" description="Helical" evidence="8">
    <location>
        <begin position="411"/>
        <end position="436"/>
    </location>
</feature>
<dbReference type="GeneTree" id="ENSGT00530000063074"/>
<comment type="domain">
    <text evidence="8">The DHHC domain is required for palmitoyltransferase activity.</text>
</comment>
<protein>
    <recommendedName>
        <fullName evidence="8">Palmitoyltransferase</fullName>
        <ecNumber evidence="8">2.3.1.225</ecNumber>
    </recommendedName>
</protein>
<evidence type="ECO:0000256" key="1">
    <source>
        <dbReference type="ARBA" id="ARBA00004141"/>
    </source>
</evidence>
<dbReference type="InParanoid" id="H3BCI9"/>
<dbReference type="InterPro" id="IPR036770">
    <property type="entry name" value="Ankyrin_rpt-contain_sf"/>
</dbReference>
<feature type="repeat" description="ANK" evidence="7">
    <location>
        <begin position="134"/>
        <end position="166"/>
    </location>
</feature>
<feature type="transmembrane region" description="Helical" evidence="8">
    <location>
        <begin position="253"/>
        <end position="273"/>
    </location>
</feature>
<dbReference type="EMBL" id="AFYH01033173">
    <property type="status" value="NOT_ANNOTATED_CDS"/>
    <property type="molecule type" value="Genomic_DNA"/>
</dbReference>
<keyword evidence="8" id="KW-0012">Acyltransferase</keyword>
<evidence type="ECO:0000256" key="3">
    <source>
        <dbReference type="ARBA" id="ARBA00022737"/>
    </source>
</evidence>
<dbReference type="EMBL" id="AFYH01033172">
    <property type="status" value="NOT_ANNOTATED_CDS"/>
    <property type="molecule type" value="Genomic_DNA"/>
</dbReference>
<dbReference type="PANTHER" id="PTHR24161">
    <property type="entry name" value="ANK_REP_REGION DOMAIN-CONTAINING PROTEIN-RELATED"/>
    <property type="match status" value="1"/>
</dbReference>
<dbReference type="PROSITE" id="PS50216">
    <property type="entry name" value="DHHC"/>
    <property type="match status" value="1"/>
</dbReference>
<dbReference type="AlphaFoldDB" id="H3BCI9"/>
<evidence type="ECO:0000313" key="11">
    <source>
        <dbReference type="Proteomes" id="UP000008672"/>
    </source>
</evidence>
<evidence type="ECO:0000256" key="5">
    <source>
        <dbReference type="ARBA" id="ARBA00023043"/>
    </source>
</evidence>
<dbReference type="EMBL" id="AFYH01033177">
    <property type="status" value="NOT_ANNOTATED_CDS"/>
    <property type="molecule type" value="Genomic_DNA"/>
</dbReference>
<dbReference type="STRING" id="7897.ENSLACP00000019610"/>
<dbReference type="EMBL" id="AFYH01033178">
    <property type="status" value="NOT_ANNOTATED_CDS"/>
    <property type="molecule type" value="Genomic_DNA"/>
</dbReference>
<feature type="transmembrane region" description="Helical" evidence="8">
    <location>
        <begin position="381"/>
        <end position="399"/>
    </location>
</feature>
<accession>H3BCI9</accession>
<dbReference type="SUPFAM" id="SSF48403">
    <property type="entry name" value="Ankyrin repeat"/>
    <property type="match status" value="1"/>
</dbReference>
<dbReference type="EC" id="2.3.1.225" evidence="8"/>
<dbReference type="Pfam" id="PF01529">
    <property type="entry name" value="DHHC"/>
    <property type="match status" value="1"/>
</dbReference>
<feature type="domain" description="Palmitoyltransferase DHHC" evidence="9">
    <location>
        <begin position="336"/>
        <end position="450"/>
    </location>
</feature>
<dbReference type="eggNOG" id="KOG0509">
    <property type="taxonomic scope" value="Eukaryota"/>
</dbReference>
<dbReference type="Gene3D" id="1.25.40.20">
    <property type="entry name" value="Ankyrin repeat-containing domain"/>
    <property type="match status" value="2"/>
</dbReference>
<reference evidence="10" key="2">
    <citation type="submission" date="2025-08" db="UniProtKB">
        <authorList>
            <consortium name="Ensembl"/>
        </authorList>
    </citation>
    <scope>IDENTIFICATION</scope>
</reference>
<keyword evidence="5 7" id="KW-0040">ANK repeat</keyword>
<feature type="repeat" description="ANK" evidence="7">
    <location>
        <begin position="101"/>
        <end position="133"/>
    </location>
</feature>
<evidence type="ECO:0000256" key="7">
    <source>
        <dbReference type="PROSITE-ProRule" id="PRU00023"/>
    </source>
</evidence>
<dbReference type="GO" id="GO:0000139">
    <property type="term" value="C:Golgi membrane"/>
    <property type="evidence" value="ECO:0007669"/>
    <property type="project" value="TreeGrafter"/>
</dbReference>
<reference evidence="11" key="1">
    <citation type="submission" date="2011-08" db="EMBL/GenBank/DDBJ databases">
        <title>The draft genome of Latimeria chalumnae.</title>
        <authorList>
            <person name="Di Palma F."/>
            <person name="Alfoldi J."/>
            <person name="Johnson J."/>
            <person name="Berlin A."/>
            <person name="Gnerre S."/>
            <person name="Jaffe D."/>
            <person name="MacCallum I."/>
            <person name="Young S."/>
            <person name="Walker B.J."/>
            <person name="Lander E."/>
            <person name="Lindblad-Toh K."/>
        </authorList>
    </citation>
    <scope>NUCLEOTIDE SEQUENCE [LARGE SCALE GENOMIC DNA]</scope>
    <source>
        <strain evidence="11">Wild caught</strain>
    </source>
</reference>
<comment type="subcellular location">
    <subcellularLocation>
        <location evidence="1">Membrane</location>
        <topology evidence="1">Multi-pass membrane protein</topology>
    </subcellularLocation>
</comment>